<protein>
    <submittedName>
        <fullName evidence="1">Uncharacterized protein</fullName>
    </submittedName>
</protein>
<evidence type="ECO:0000313" key="2">
    <source>
        <dbReference type="Proteomes" id="UP001279734"/>
    </source>
</evidence>
<comment type="caution">
    <text evidence="1">The sequence shown here is derived from an EMBL/GenBank/DDBJ whole genome shotgun (WGS) entry which is preliminary data.</text>
</comment>
<gene>
    <name evidence="1" type="ORF">Nepgr_005065</name>
</gene>
<sequence>MPGGSGAPLRGTFFEAIPYPCARAECPSVPGVRGEVARPRILSFPGISLPCSRSPFLPMYLNAFNSLRVAPWISRSGLTGGRMSLISTGGGVFEDRQGREPAASHGAGFI</sequence>
<dbReference type="AlphaFoldDB" id="A0AAD3XG62"/>
<evidence type="ECO:0000313" key="1">
    <source>
        <dbReference type="EMBL" id="GMH03226.1"/>
    </source>
</evidence>
<dbReference type="EMBL" id="BSYO01000004">
    <property type="protein sequence ID" value="GMH03226.1"/>
    <property type="molecule type" value="Genomic_DNA"/>
</dbReference>
<keyword evidence="2" id="KW-1185">Reference proteome</keyword>
<accession>A0AAD3XG62</accession>
<organism evidence="1 2">
    <name type="scientific">Nepenthes gracilis</name>
    <name type="common">Slender pitcher plant</name>
    <dbReference type="NCBI Taxonomy" id="150966"/>
    <lineage>
        <taxon>Eukaryota</taxon>
        <taxon>Viridiplantae</taxon>
        <taxon>Streptophyta</taxon>
        <taxon>Embryophyta</taxon>
        <taxon>Tracheophyta</taxon>
        <taxon>Spermatophyta</taxon>
        <taxon>Magnoliopsida</taxon>
        <taxon>eudicotyledons</taxon>
        <taxon>Gunneridae</taxon>
        <taxon>Pentapetalae</taxon>
        <taxon>Caryophyllales</taxon>
        <taxon>Nepenthaceae</taxon>
        <taxon>Nepenthes</taxon>
    </lineage>
</organism>
<name>A0AAD3XG62_NEPGR</name>
<reference evidence="1" key="1">
    <citation type="submission" date="2023-05" db="EMBL/GenBank/DDBJ databases">
        <title>Nepenthes gracilis genome sequencing.</title>
        <authorList>
            <person name="Fukushima K."/>
        </authorList>
    </citation>
    <scope>NUCLEOTIDE SEQUENCE</scope>
    <source>
        <strain evidence="1">SING2019-196</strain>
    </source>
</reference>
<proteinExistence type="predicted"/>
<dbReference type="Proteomes" id="UP001279734">
    <property type="component" value="Unassembled WGS sequence"/>
</dbReference>